<comment type="cofactor">
    <cofactor evidence="1">
        <name>Zn(2+)</name>
        <dbReference type="ChEBI" id="CHEBI:29105"/>
    </cofactor>
    <text evidence="1">Bind 1 Zn(2+) per subunit.</text>
</comment>
<dbReference type="STRING" id="529884.Rhola_00008280"/>
<dbReference type="InterPro" id="IPR025182">
    <property type="entry name" value="RNApol-bd_RbpA"/>
</dbReference>
<dbReference type="InterPro" id="IPR038638">
    <property type="entry name" value="RbpA_sf"/>
</dbReference>
<comment type="function">
    <text evidence="1">Binds to RNA polymerase (RNAP), stimulating transcription from principal, but not alternative sigma factor promoters.</text>
</comment>
<comment type="similarity">
    <text evidence="1">Belongs to the RNA polymerase-binding protein RbpA family.</text>
</comment>
<evidence type="ECO:0000256" key="1">
    <source>
        <dbReference type="HAMAP-Rule" id="MF_01483"/>
    </source>
</evidence>
<gene>
    <name evidence="1" type="primary">rbpA</name>
    <name evidence="2" type="ORF">Rhola_00008280</name>
</gene>
<feature type="binding site" evidence="1">
    <location>
        <position position="34"/>
    </location>
    <ligand>
        <name>Zn(2+)</name>
        <dbReference type="ChEBI" id="CHEBI:29105"/>
    </ligand>
</feature>
<dbReference type="GO" id="GO:0001000">
    <property type="term" value="F:bacterial-type RNA polymerase core enzyme binding"/>
    <property type="evidence" value="ECO:0007669"/>
    <property type="project" value="UniProtKB-UniRule"/>
</dbReference>
<proteinExistence type="inferred from homology"/>
<accession>A0A060JFY9</accession>
<keyword evidence="1" id="KW-0862">Zinc</keyword>
<protein>
    <recommendedName>
        <fullName evidence="1">RNA polymerase-binding protein RbpA</fullName>
    </recommendedName>
</protein>
<dbReference type="RefSeq" id="WP_038502522.1">
    <property type="nucleotide sequence ID" value="NZ_AP026911.1"/>
</dbReference>
<dbReference type="OrthoDB" id="3618415at2"/>
<evidence type="ECO:0000313" key="3">
    <source>
        <dbReference type="Proteomes" id="UP000067708"/>
    </source>
</evidence>
<sequence>MAQQTMRGMRLGTQSLESERGVNYSARVTHLFQCANDHVSEIVFSADAEIPQTWQCKNCQLQAVQLEDGKRIKLDAAEDKVPRSHWEMLLERRSREELEEILQERLDYIRARRAGGQADL</sequence>
<feature type="binding site" evidence="1">
    <location>
        <position position="56"/>
    </location>
    <ligand>
        <name>Zn(2+)</name>
        <dbReference type="ChEBI" id="CHEBI:29105"/>
    </ligand>
</feature>
<feature type="binding site" evidence="1">
    <location>
        <position position="59"/>
    </location>
    <ligand>
        <name>Zn(2+)</name>
        <dbReference type="ChEBI" id="CHEBI:29105"/>
    </ligand>
</feature>
<feature type="binding site" evidence="1">
    <location>
        <position position="38"/>
    </location>
    <ligand>
        <name>Zn(2+)</name>
        <dbReference type="ChEBI" id="CHEBI:29105"/>
    </ligand>
</feature>
<organism evidence="2 3">
    <name type="scientific">Rhodoluna lacicola</name>
    <dbReference type="NCBI Taxonomy" id="529884"/>
    <lineage>
        <taxon>Bacteria</taxon>
        <taxon>Bacillati</taxon>
        <taxon>Actinomycetota</taxon>
        <taxon>Actinomycetes</taxon>
        <taxon>Micrococcales</taxon>
        <taxon>Microbacteriaceae</taxon>
        <taxon>Luna cluster</taxon>
        <taxon>Luna-1 subcluster</taxon>
        <taxon>Rhodoluna</taxon>
    </lineage>
</organism>
<dbReference type="GO" id="GO:0008270">
    <property type="term" value="F:zinc ion binding"/>
    <property type="evidence" value="ECO:0007669"/>
    <property type="project" value="UniProtKB-UniRule"/>
</dbReference>
<dbReference type="HAMAP" id="MF_01483">
    <property type="entry name" value="RbpA"/>
    <property type="match status" value="1"/>
</dbReference>
<dbReference type="HOGENOM" id="CLU_134276_0_0_11"/>
<comment type="subunit">
    <text evidence="1">Forms a complex with the RNAP catalytic core and with free principal sigma factors.</text>
</comment>
<dbReference type="EMBL" id="CP007490">
    <property type="protein sequence ID" value="AIC47630.1"/>
    <property type="molecule type" value="Genomic_DNA"/>
</dbReference>
<keyword evidence="1" id="KW-0804">Transcription</keyword>
<name>A0A060JFY9_9MICO</name>
<keyword evidence="1" id="KW-0805">Transcription regulation</keyword>
<keyword evidence="3" id="KW-1185">Reference proteome</keyword>
<dbReference type="AlphaFoldDB" id="A0A060JFY9"/>
<reference evidence="2 3" key="1">
    <citation type="journal article" date="2014" name="Int. J. Syst. Evol. Microbiol.">
        <title>Rhodoluna lacicola gen. nov., sp. nov., a planktonic freshwater bacterium with stream-lined genome.</title>
        <authorList>
            <person name="Hahn M."/>
            <person name="Schmidt J."/>
            <person name="Taipale S.J."/>
            <person name="Doolittle W.F."/>
            <person name="Koll U."/>
        </authorList>
    </citation>
    <scope>NUCLEOTIDE SEQUENCE [LARGE SCALE GENOMIC DNA]</scope>
    <source>
        <strain evidence="2 3">MWH-Ta8</strain>
    </source>
</reference>
<dbReference type="Proteomes" id="UP000067708">
    <property type="component" value="Chromosome"/>
</dbReference>
<dbReference type="KEGG" id="rla:Rhola_00008280"/>
<evidence type="ECO:0000313" key="2">
    <source>
        <dbReference type="EMBL" id="AIC47630.1"/>
    </source>
</evidence>
<dbReference type="GO" id="GO:0045893">
    <property type="term" value="P:positive regulation of DNA-templated transcription"/>
    <property type="evidence" value="ECO:0007669"/>
    <property type="project" value="UniProtKB-UniRule"/>
</dbReference>
<dbReference type="eggNOG" id="ENOG5032SI2">
    <property type="taxonomic scope" value="Bacteria"/>
</dbReference>
<keyword evidence="1" id="KW-0479">Metal-binding</keyword>
<dbReference type="Pfam" id="PF13397">
    <property type="entry name" value="RbpA"/>
    <property type="match status" value="1"/>
</dbReference>
<dbReference type="Gene3D" id="2.20.28.270">
    <property type="entry name" value="RNA polymerase-binding protein A"/>
    <property type="match status" value="1"/>
</dbReference>